<evidence type="ECO:0000313" key="3">
    <source>
        <dbReference type="Proteomes" id="UP000320948"/>
    </source>
</evidence>
<dbReference type="Proteomes" id="UP000320948">
    <property type="component" value="Unassembled WGS sequence"/>
</dbReference>
<reference evidence="2 3" key="1">
    <citation type="journal article" date="2017" name="Nat. Commun.">
        <title>In situ click chemistry generation of cyclooxygenase-2 inhibitors.</title>
        <authorList>
            <person name="Bhardwaj A."/>
            <person name="Kaur J."/>
            <person name="Wuest M."/>
            <person name="Wuest F."/>
        </authorList>
    </citation>
    <scope>NUCLEOTIDE SEQUENCE [LARGE SCALE GENOMIC DNA]</scope>
    <source>
        <strain evidence="2">S2_018_000_R2_106</strain>
    </source>
</reference>
<evidence type="ECO:0000313" key="2">
    <source>
        <dbReference type="EMBL" id="TKW60454.1"/>
    </source>
</evidence>
<dbReference type="AlphaFoldDB" id="A0A6N4R7Z0"/>
<sequence>MRELFKIIALLLVVVFLPLQAHASKHGKVYQELADETGIIIQPLMHGQMQLMYEHHGDILALAKTHADDPIMSKLLAFEFKNRAWALFGLLPASVSDANQFLHLPTHGYLAPTRAMLERMKQIAPAFGSPEQVLYDRIEQDAIFDHNTSVMTCEYSGIVFNTNTPVGPDWSKLNTTTFLIPLASLLAVMIILAFGGHQVVLARRPKYKPTF</sequence>
<organism evidence="2 3">
    <name type="scientific">Blastochloris viridis</name>
    <name type="common">Rhodopseudomonas viridis</name>
    <dbReference type="NCBI Taxonomy" id="1079"/>
    <lineage>
        <taxon>Bacteria</taxon>
        <taxon>Pseudomonadati</taxon>
        <taxon>Pseudomonadota</taxon>
        <taxon>Alphaproteobacteria</taxon>
        <taxon>Hyphomicrobiales</taxon>
        <taxon>Blastochloridaceae</taxon>
        <taxon>Blastochloris</taxon>
    </lineage>
</organism>
<feature type="transmembrane region" description="Helical" evidence="1">
    <location>
        <begin position="178"/>
        <end position="201"/>
    </location>
</feature>
<gene>
    <name evidence="2" type="ORF">DI628_05990</name>
</gene>
<dbReference type="EMBL" id="VAFM01000002">
    <property type="protein sequence ID" value="TKW60454.1"/>
    <property type="molecule type" value="Genomic_DNA"/>
</dbReference>
<accession>A0A6N4R7Z0</accession>
<name>A0A6N4R7Z0_BLAVI</name>
<keyword evidence="1" id="KW-0472">Membrane</keyword>
<evidence type="ECO:0000256" key="1">
    <source>
        <dbReference type="SAM" id="Phobius"/>
    </source>
</evidence>
<keyword evidence="1" id="KW-0812">Transmembrane</keyword>
<protein>
    <submittedName>
        <fullName evidence="2">Uncharacterized protein</fullName>
    </submittedName>
</protein>
<keyword evidence="1" id="KW-1133">Transmembrane helix</keyword>
<comment type="caution">
    <text evidence="2">The sequence shown here is derived from an EMBL/GenBank/DDBJ whole genome shotgun (WGS) entry which is preliminary data.</text>
</comment>
<proteinExistence type="predicted"/>